<name>A0A5J4PQ60_9EUKA</name>
<accession>A0A5J4PQ60</accession>
<dbReference type="Proteomes" id="UP000324800">
    <property type="component" value="Unassembled WGS sequence"/>
</dbReference>
<protein>
    <submittedName>
        <fullName evidence="1">Uncharacterized protein</fullName>
    </submittedName>
</protein>
<sequence>MLYKIAILSIQQVLEGNTKKTLVDLVGTCAALLRFAERSTFFRIHMKEGAQRAQQFDPGYNGVISHAIQPLRVLRLIQGQESQDLFNPQEGQYSATAMGPGQQIPQLVTFTPSQIVQQFYSGYLIPKPQIQQPFQGFGMYPGTQQF</sequence>
<evidence type="ECO:0000313" key="2">
    <source>
        <dbReference type="Proteomes" id="UP000324800"/>
    </source>
</evidence>
<proteinExistence type="predicted"/>
<gene>
    <name evidence="1" type="ORF">EZS28_056266</name>
</gene>
<dbReference type="AlphaFoldDB" id="A0A5J4PQ60"/>
<feature type="non-terminal residue" evidence="1">
    <location>
        <position position="146"/>
    </location>
</feature>
<dbReference type="EMBL" id="SNRW01049622">
    <property type="protein sequence ID" value="KAA6310689.1"/>
    <property type="molecule type" value="Genomic_DNA"/>
</dbReference>
<organism evidence="1 2">
    <name type="scientific">Streblomastix strix</name>
    <dbReference type="NCBI Taxonomy" id="222440"/>
    <lineage>
        <taxon>Eukaryota</taxon>
        <taxon>Metamonada</taxon>
        <taxon>Preaxostyla</taxon>
        <taxon>Oxymonadida</taxon>
        <taxon>Streblomastigidae</taxon>
        <taxon>Streblomastix</taxon>
    </lineage>
</organism>
<comment type="caution">
    <text evidence="1">The sequence shown here is derived from an EMBL/GenBank/DDBJ whole genome shotgun (WGS) entry which is preliminary data.</text>
</comment>
<reference evidence="1 2" key="1">
    <citation type="submission" date="2019-03" db="EMBL/GenBank/DDBJ databases">
        <title>Single cell metagenomics reveals metabolic interactions within the superorganism composed of flagellate Streblomastix strix and complex community of Bacteroidetes bacteria on its surface.</title>
        <authorList>
            <person name="Treitli S.C."/>
            <person name="Kolisko M."/>
            <person name="Husnik F."/>
            <person name="Keeling P."/>
            <person name="Hampl V."/>
        </authorList>
    </citation>
    <scope>NUCLEOTIDE SEQUENCE [LARGE SCALE GENOMIC DNA]</scope>
    <source>
        <strain evidence="1">ST1C</strain>
    </source>
</reference>
<evidence type="ECO:0000313" key="1">
    <source>
        <dbReference type="EMBL" id="KAA6310689.1"/>
    </source>
</evidence>